<protein>
    <submittedName>
        <fullName evidence="1">Uncharacterized protein</fullName>
    </submittedName>
</protein>
<keyword evidence="2" id="KW-1185">Reference proteome</keyword>
<dbReference type="Proteomes" id="UP000265520">
    <property type="component" value="Unassembled WGS sequence"/>
</dbReference>
<dbReference type="PANTHER" id="PTHR48462">
    <property type="entry name" value="PROTEIN, PUTATIVE-RELATED"/>
    <property type="match status" value="1"/>
</dbReference>
<proteinExistence type="predicted"/>
<evidence type="ECO:0000313" key="1">
    <source>
        <dbReference type="EMBL" id="MCI37381.1"/>
    </source>
</evidence>
<reference evidence="1 2" key="1">
    <citation type="journal article" date="2018" name="Front. Plant Sci.">
        <title>Red Clover (Trifolium pratense) and Zigzag Clover (T. medium) - A Picture of Genomic Similarities and Differences.</title>
        <authorList>
            <person name="Dluhosova J."/>
            <person name="Istvanek J."/>
            <person name="Nedelnik J."/>
            <person name="Repkova J."/>
        </authorList>
    </citation>
    <scope>NUCLEOTIDE SEQUENCE [LARGE SCALE GENOMIC DNA]</scope>
    <source>
        <strain evidence="2">cv. 10/8</strain>
        <tissue evidence="1">Leaf</tissue>
    </source>
</reference>
<sequence>TWQPVYMEDAAILFDKGLRGAIEDIVVGEGPLFGDLQWRITSLSIKVGGVGVVLSSGGSLICFCGFQNSVLEATR</sequence>
<dbReference type="AlphaFoldDB" id="A0A392RL70"/>
<evidence type="ECO:0000313" key="2">
    <source>
        <dbReference type="Proteomes" id="UP000265520"/>
    </source>
</evidence>
<name>A0A392RL70_9FABA</name>
<dbReference type="EMBL" id="LXQA010243988">
    <property type="protein sequence ID" value="MCI37381.1"/>
    <property type="molecule type" value="Genomic_DNA"/>
</dbReference>
<organism evidence="1 2">
    <name type="scientific">Trifolium medium</name>
    <dbReference type="NCBI Taxonomy" id="97028"/>
    <lineage>
        <taxon>Eukaryota</taxon>
        <taxon>Viridiplantae</taxon>
        <taxon>Streptophyta</taxon>
        <taxon>Embryophyta</taxon>
        <taxon>Tracheophyta</taxon>
        <taxon>Spermatophyta</taxon>
        <taxon>Magnoliopsida</taxon>
        <taxon>eudicotyledons</taxon>
        <taxon>Gunneridae</taxon>
        <taxon>Pentapetalae</taxon>
        <taxon>rosids</taxon>
        <taxon>fabids</taxon>
        <taxon>Fabales</taxon>
        <taxon>Fabaceae</taxon>
        <taxon>Papilionoideae</taxon>
        <taxon>50 kb inversion clade</taxon>
        <taxon>NPAAA clade</taxon>
        <taxon>Hologalegina</taxon>
        <taxon>IRL clade</taxon>
        <taxon>Trifolieae</taxon>
        <taxon>Trifolium</taxon>
    </lineage>
</organism>
<comment type="caution">
    <text evidence="1">The sequence shown here is derived from an EMBL/GenBank/DDBJ whole genome shotgun (WGS) entry which is preliminary data.</text>
</comment>
<accession>A0A392RL70</accession>
<dbReference type="PANTHER" id="PTHR48462:SF1">
    <property type="entry name" value="PROTEIN, PUTATIVE-RELATED"/>
    <property type="match status" value="1"/>
</dbReference>
<feature type="non-terminal residue" evidence="1">
    <location>
        <position position="1"/>
    </location>
</feature>